<protein>
    <submittedName>
        <fullName evidence="2">Uncharacterized protein</fullName>
    </submittedName>
</protein>
<comment type="caution">
    <text evidence="2">The sequence shown here is derived from an EMBL/GenBank/DDBJ whole genome shotgun (WGS) entry which is preliminary data.</text>
</comment>
<keyword evidence="3" id="KW-1185">Reference proteome</keyword>
<feature type="region of interest" description="Disordered" evidence="1">
    <location>
        <begin position="49"/>
        <end position="73"/>
    </location>
</feature>
<organism evidence="2 3">
    <name type="scientific">Pogonophryne albipinna</name>
    <dbReference type="NCBI Taxonomy" id="1090488"/>
    <lineage>
        <taxon>Eukaryota</taxon>
        <taxon>Metazoa</taxon>
        <taxon>Chordata</taxon>
        <taxon>Craniata</taxon>
        <taxon>Vertebrata</taxon>
        <taxon>Euteleostomi</taxon>
        <taxon>Actinopterygii</taxon>
        <taxon>Neopterygii</taxon>
        <taxon>Teleostei</taxon>
        <taxon>Neoteleostei</taxon>
        <taxon>Acanthomorphata</taxon>
        <taxon>Eupercaria</taxon>
        <taxon>Perciformes</taxon>
        <taxon>Notothenioidei</taxon>
        <taxon>Pogonophryne</taxon>
    </lineage>
</organism>
<feature type="non-terminal residue" evidence="2">
    <location>
        <position position="1"/>
    </location>
</feature>
<dbReference type="AlphaFoldDB" id="A0AAD6FD49"/>
<accession>A0AAD6FD49</accession>
<dbReference type="Proteomes" id="UP001219934">
    <property type="component" value="Unassembled WGS sequence"/>
</dbReference>
<evidence type="ECO:0000256" key="1">
    <source>
        <dbReference type="SAM" id="MobiDB-lite"/>
    </source>
</evidence>
<reference evidence="2" key="1">
    <citation type="submission" date="2022-11" db="EMBL/GenBank/DDBJ databases">
        <title>Chromosome-level genome of Pogonophryne albipinna.</title>
        <authorList>
            <person name="Jo E."/>
        </authorList>
    </citation>
    <scope>NUCLEOTIDE SEQUENCE</scope>
    <source>
        <strain evidence="2">SGF0006</strain>
        <tissue evidence="2">Muscle</tissue>
    </source>
</reference>
<evidence type="ECO:0000313" key="3">
    <source>
        <dbReference type="Proteomes" id="UP001219934"/>
    </source>
</evidence>
<name>A0AAD6FD49_9TELE</name>
<evidence type="ECO:0000313" key="2">
    <source>
        <dbReference type="EMBL" id="KAJ4929520.1"/>
    </source>
</evidence>
<gene>
    <name evidence="2" type="ORF">JOQ06_018544</name>
</gene>
<proteinExistence type="predicted"/>
<sequence length="73" mass="7900">MSASSSCRPYAVFFNKGSLIGGGFTSGAHHLDHTLDPPFAFTTLTLVEAPPHPPQETHTHTHTPQLCNNRSVM</sequence>
<dbReference type="EMBL" id="JAPTMU010000016">
    <property type="protein sequence ID" value="KAJ4929520.1"/>
    <property type="molecule type" value="Genomic_DNA"/>
</dbReference>